<dbReference type="PANTHER" id="PTHR28037:SF1">
    <property type="entry name" value="ALCOHOL O-ACETYLTRANSFERASE 1-RELATED"/>
    <property type="match status" value="1"/>
</dbReference>
<protein>
    <submittedName>
        <fullName evidence="1">Alcohol acetyltransferase</fullName>
    </submittedName>
</protein>
<dbReference type="InterPro" id="IPR010828">
    <property type="entry name" value="Atf2/Sli1-like"/>
</dbReference>
<keyword evidence="2" id="KW-1185">Reference proteome</keyword>
<dbReference type="AlphaFoldDB" id="A0AAJ0CY34"/>
<comment type="caution">
    <text evidence="1">The sequence shown here is derived from an EMBL/GenBank/DDBJ whole genome shotgun (WGS) entry which is preliminary data.</text>
</comment>
<dbReference type="EMBL" id="JASWJB010000026">
    <property type="protein sequence ID" value="KAK2609219.1"/>
    <property type="molecule type" value="Genomic_DNA"/>
</dbReference>
<sequence length="464" mass="51539">MVSTATIRGDDCLDLRPLGHLERYSTTRSYLGIYHNVCVTATCRRRTQEDLKSVLYRALTNLVQRHPVLSAAAINVETTRPSFVKLPHVNLDEVVMMSKRAEDFNLDAILEAQHNQPFTHAIDALTPLWRIYAAEDVTDTLRFTLVLCFHHAIADTKSALVLLEDLEFSLSHPERDFSATGAHPIVCFLSDRPLSPTLESFNGLPLSEAFCACQRNSVEPSAETWSGHTQFLPVKTCFASNQLSKYQSDELLRRARAEGVSVTAALMAMMAHSLFHILPDSYSQINGDCAVSIRRFLPPSVGDRDVGCWVGGFSETYSRPSPVSSASIWDDARRTKATIDGVIRSRGTELGVRFLHEVGDMIEWFKAKLGKRRAAAWELSNVGTLAARHDMHHMDYRIDSLLFSQSASACSGAIKVSVATGRDGRMGIGYSWQEGVVSEHLVKSVMDEMRHLIECLVENGPQVA</sequence>
<dbReference type="Pfam" id="PF07247">
    <property type="entry name" value="AATase"/>
    <property type="match status" value="2"/>
</dbReference>
<dbReference type="GO" id="GO:0008080">
    <property type="term" value="F:N-acetyltransferase activity"/>
    <property type="evidence" value="ECO:0007669"/>
    <property type="project" value="TreeGrafter"/>
</dbReference>
<dbReference type="Gene3D" id="3.30.559.10">
    <property type="entry name" value="Chloramphenicol acetyltransferase-like domain"/>
    <property type="match status" value="1"/>
</dbReference>
<organism evidence="1 2">
    <name type="scientific">Conoideocrella luteorostrata</name>
    <dbReference type="NCBI Taxonomy" id="1105319"/>
    <lineage>
        <taxon>Eukaryota</taxon>
        <taxon>Fungi</taxon>
        <taxon>Dikarya</taxon>
        <taxon>Ascomycota</taxon>
        <taxon>Pezizomycotina</taxon>
        <taxon>Sordariomycetes</taxon>
        <taxon>Hypocreomycetidae</taxon>
        <taxon>Hypocreales</taxon>
        <taxon>Clavicipitaceae</taxon>
        <taxon>Conoideocrella</taxon>
    </lineage>
</organism>
<evidence type="ECO:0000313" key="2">
    <source>
        <dbReference type="Proteomes" id="UP001251528"/>
    </source>
</evidence>
<dbReference type="InterPro" id="IPR052058">
    <property type="entry name" value="Alcohol_O-acetyltransferase"/>
</dbReference>
<dbReference type="PANTHER" id="PTHR28037">
    <property type="entry name" value="ALCOHOL O-ACETYLTRANSFERASE 1-RELATED"/>
    <property type="match status" value="1"/>
</dbReference>
<accession>A0AAJ0CY34</accession>
<proteinExistence type="predicted"/>
<dbReference type="InterPro" id="IPR023213">
    <property type="entry name" value="CAT-like_dom_sf"/>
</dbReference>
<dbReference type="Gene3D" id="3.30.559.30">
    <property type="entry name" value="Nonribosomal peptide synthetase, condensation domain"/>
    <property type="match status" value="1"/>
</dbReference>
<name>A0AAJ0CY34_9HYPO</name>
<gene>
    <name evidence="1" type="primary">ATF1_1</name>
    <name evidence="1" type="ORF">QQS21_002301</name>
</gene>
<dbReference type="Proteomes" id="UP001251528">
    <property type="component" value="Unassembled WGS sequence"/>
</dbReference>
<dbReference type="SUPFAM" id="SSF52777">
    <property type="entry name" value="CoA-dependent acyltransferases"/>
    <property type="match status" value="2"/>
</dbReference>
<evidence type="ECO:0000313" key="1">
    <source>
        <dbReference type="EMBL" id="KAK2609219.1"/>
    </source>
</evidence>
<reference evidence="1" key="1">
    <citation type="submission" date="2023-06" db="EMBL/GenBank/DDBJ databases">
        <title>Conoideocrella luteorostrata (Hypocreales: Clavicipitaceae), a potential biocontrol fungus for elongate hemlock scale in United States Christmas tree production areas.</title>
        <authorList>
            <person name="Barrett H."/>
            <person name="Lovett B."/>
            <person name="Macias A.M."/>
            <person name="Stajich J.E."/>
            <person name="Kasson M.T."/>
        </authorList>
    </citation>
    <scope>NUCLEOTIDE SEQUENCE</scope>
    <source>
        <strain evidence="1">ARSEF 14590</strain>
    </source>
</reference>